<dbReference type="PANTHER" id="PTHR47723:SF13">
    <property type="entry name" value="PUTATIVE-RELATED"/>
    <property type="match status" value="1"/>
</dbReference>
<sequence>MKHVCGNMNIKGIGGEIIEIGRSIRIVYTSQSSEDETFQGGLRRTAFARRVLGSSDGTWVMGYARKLGTCSTYRAELWGVFQGLQLDWEQGFRKFKLQIDNKAVVQFPNTLSVHPCSNLDVIRAIKDLLSRHWEVNISQVCKEENKVVDFMTNLGFDLSLDINLYDSPVETTFLLLNDRMGVCIPHLINQ</sequence>
<dbReference type="InterPro" id="IPR036397">
    <property type="entry name" value="RNaseH_sf"/>
</dbReference>
<protein>
    <recommendedName>
        <fullName evidence="1">RNase H type-1 domain-containing protein</fullName>
    </recommendedName>
</protein>
<dbReference type="Proteomes" id="UP000026915">
    <property type="component" value="Chromosome 2"/>
</dbReference>
<name>A0A061E4D1_THECC</name>
<dbReference type="CDD" id="cd06222">
    <property type="entry name" value="RNase_H_like"/>
    <property type="match status" value="1"/>
</dbReference>
<dbReference type="InterPro" id="IPR002156">
    <property type="entry name" value="RNaseH_domain"/>
</dbReference>
<dbReference type="HOGENOM" id="CLU_1430365_0_0_1"/>
<dbReference type="eggNOG" id="KOG1075">
    <property type="taxonomic scope" value="Eukaryota"/>
</dbReference>
<dbReference type="GO" id="GO:0003676">
    <property type="term" value="F:nucleic acid binding"/>
    <property type="evidence" value="ECO:0007669"/>
    <property type="project" value="InterPro"/>
</dbReference>
<evidence type="ECO:0000259" key="1">
    <source>
        <dbReference type="Pfam" id="PF13456"/>
    </source>
</evidence>
<proteinExistence type="predicted"/>
<reference evidence="2 3" key="1">
    <citation type="journal article" date="2013" name="Genome Biol.">
        <title>The genome sequence of the most widely cultivated cacao type and its use to identify candidate genes regulating pod color.</title>
        <authorList>
            <person name="Motamayor J.C."/>
            <person name="Mockaitis K."/>
            <person name="Schmutz J."/>
            <person name="Haiminen N."/>
            <person name="Iii D.L."/>
            <person name="Cornejo O."/>
            <person name="Findley S.D."/>
            <person name="Zheng P."/>
            <person name="Utro F."/>
            <person name="Royaert S."/>
            <person name="Saski C."/>
            <person name="Jenkins J."/>
            <person name="Podicheti R."/>
            <person name="Zhao M."/>
            <person name="Scheffler B.E."/>
            <person name="Stack J.C."/>
            <person name="Feltus F.A."/>
            <person name="Mustiga G.M."/>
            <person name="Amores F."/>
            <person name="Phillips W."/>
            <person name="Marelli J.P."/>
            <person name="May G.D."/>
            <person name="Shapiro H."/>
            <person name="Ma J."/>
            <person name="Bustamante C.D."/>
            <person name="Schnell R.J."/>
            <person name="Main D."/>
            <person name="Gilbert D."/>
            <person name="Parida L."/>
            <person name="Kuhn D.N."/>
        </authorList>
    </citation>
    <scope>NUCLEOTIDE SEQUENCE [LARGE SCALE GENOMIC DNA]</scope>
    <source>
        <strain evidence="3">cv. Matina 1-6</strain>
    </source>
</reference>
<gene>
    <name evidence="2" type="ORF">TCM_007760</name>
</gene>
<dbReference type="GO" id="GO:0004523">
    <property type="term" value="F:RNA-DNA hybrid ribonuclease activity"/>
    <property type="evidence" value="ECO:0007669"/>
    <property type="project" value="InterPro"/>
</dbReference>
<feature type="domain" description="RNase H type-1" evidence="1">
    <location>
        <begin position="43"/>
        <end position="151"/>
    </location>
</feature>
<dbReference type="OMA" id="WEVNISQ"/>
<dbReference type="SUPFAM" id="SSF53098">
    <property type="entry name" value="Ribonuclease H-like"/>
    <property type="match status" value="1"/>
</dbReference>
<dbReference type="Pfam" id="PF13456">
    <property type="entry name" value="RVT_3"/>
    <property type="match status" value="1"/>
</dbReference>
<dbReference type="InterPro" id="IPR044730">
    <property type="entry name" value="RNase_H-like_dom_plant"/>
</dbReference>
<organism evidence="2 3">
    <name type="scientific">Theobroma cacao</name>
    <name type="common">Cacao</name>
    <name type="synonym">Cocoa</name>
    <dbReference type="NCBI Taxonomy" id="3641"/>
    <lineage>
        <taxon>Eukaryota</taxon>
        <taxon>Viridiplantae</taxon>
        <taxon>Streptophyta</taxon>
        <taxon>Embryophyta</taxon>
        <taxon>Tracheophyta</taxon>
        <taxon>Spermatophyta</taxon>
        <taxon>Magnoliopsida</taxon>
        <taxon>eudicotyledons</taxon>
        <taxon>Gunneridae</taxon>
        <taxon>Pentapetalae</taxon>
        <taxon>rosids</taxon>
        <taxon>malvids</taxon>
        <taxon>Malvales</taxon>
        <taxon>Malvaceae</taxon>
        <taxon>Byttnerioideae</taxon>
        <taxon>Theobroma</taxon>
    </lineage>
</organism>
<dbReference type="PANTHER" id="PTHR47723">
    <property type="entry name" value="OS05G0353850 PROTEIN"/>
    <property type="match status" value="1"/>
</dbReference>
<dbReference type="AlphaFoldDB" id="A0A061E4D1"/>
<evidence type="ECO:0000313" key="2">
    <source>
        <dbReference type="EMBL" id="EOX99166.1"/>
    </source>
</evidence>
<dbReference type="Gramene" id="EOX99166">
    <property type="protein sequence ID" value="EOX99166"/>
    <property type="gene ID" value="TCM_007760"/>
</dbReference>
<dbReference type="InterPro" id="IPR012337">
    <property type="entry name" value="RNaseH-like_sf"/>
</dbReference>
<dbReference type="InterPro" id="IPR053151">
    <property type="entry name" value="RNase_H-like"/>
</dbReference>
<keyword evidence="3" id="KW-1185">Reference proteome</keyword>
<dbReference type="EMBL" id="CM001880">
    <property type="protein sequence ID" value="EOX99166.1"/>
    <property type="molecule type" value="Genomic_DNA"/>
</dbReference>
<accession>A0A061E4D1</accession>
<dbReference type="InParanoid" id="A0A061E4D1"/>
<evidence type="ECO:0000313" key="3">
    <source>
        <dbReference type="Proteomes" id="UP000026915"/>
    </source>
</evidence>
<dbReference type="Gene3D" id="3.30.420.10">
    <property type="entry name" value="Ribonuclease H-like superfamily/Ribonuclease H"/>
    <property type="match status" value="1"/>
</dbReference>